<evidence type="ECO:0000313" key="2">
    <source>
        <dbReference type="EMBL" id="QQE74803.1"/>
    </source>
</evidence>
<feature type="transmembrane region" description="Helical" evidence="1">
    <location>
        <begin position="31"/>
        <end position="56"/>
    </location>
</feature>
<protein>
    <submittedName>
        <fullName evidence="2">Uncharacterized protein</fullName>
    </submittedName>
</protein>
<dbReference type="AlphaFoldDB" id="A0A7T5JNV2"/>
<dbReference type="EMBL" id="CP073708">
    <property type="protein sequence ID" value="QUO41887.1"/>
    <property type="molecule type" value="Genomic_DNA"/>
</dbReference>
<dbReference type="KEGG" id="bcop:JD108_02120"/>
<sequence>MIIARFLLELIRVVLVMFLGLMILGQIENVVYAWIGAVPNWWAAFVANFLLLLILYRNKLQFSGWFPSNTGRPLSKTATRIFLSTALALLIFPPMLATFSP</sequence>
<evidence type="ECO:0000313" key="3">
    <source>
        <dbReference type="EMBL" id="QUO41887.1"/>
    </source>
</evidence>
<evidence type="ECO:0000313" key="5">
    <source>
        <dbReference type="Proteomes" id="UP000677234"/>
    </source>
</evidence>
<organism evidence="2 4">
    <name type="scientific">Brevibacillus composti</name>
    <dbReference type="NCBI Taxonomy" id="2796470"/>
    <lineage>
        <taxon>Bacteria</taxon>
        <taxon>Bacillati</taxon>
        <taxon>Bacillota</taxon>
        <taxon>Bacilli</taxon>
        <taxon>Bacillales</taxon>
        <taxon>Paenibacillaceae</taxon>
        <taxon>Brevibacillus</taxon>
    </lineage>
</organism>
<evidence type="ECO:0000256" key="1">
    <source>
        <dbReference type="SAM" id="Phobius"/>
    </source>
</evidence>
<dbReference type="Proteomes" id="UP000595847">
    <property type="component" value="Chromosome"/>
</dbReference>
<keyword evidence="1" id="KW-0812">Transmembrane</keyword>
<keyword evidence="5" id="KW-1185">Reference proteome</keyword>
<evidence type="ECO:0000313" key="4">
    <source>
        <dbReference type="Proteomes" id="UP000595847"/>
    </source>
</evidence>
<name>A0A7T5JNV2_9BACL</name>
<reference evidence="3" key="2">
    <citation type="submission" date="2021-04" db="EMBL/GenBank/DDBJ databases">
        <title>Brevibacillus composti FJAT-54423, complete genome.</title>
        <authorList>
            <person name="Tang R."/>
        </authorList>
    </citation>
    <scope>NUCLEOTIDE SEQUENCE</scope>
    <source>
        <strain evidence="3">FJAT-54424</strain>
    </source>
</reference>
<proteinExistence type="predicted"/>
<gene>
    <name evidence="2" type="ORF">JD108_02120</name>
    <name evidence="3" type="ORF">KDJ56_02120</name>
</gene>
<dbReference type="RefSeq" id="WP_198828372.1">
    <property type="nucleotide sequence ID" value="NZ_CP066308.1"/>
</dbReference>
<keyword evidence="1" id="KW-1133">Transmembrane helix</keyword>
<dbReference type="Proteomes" id="UP000677234">
    <property type="component" value="Chromosome"/>
</dbReference>
<keyword evidence="1" id="KW-0472">Membrane</keyword>
<feature type="transmembrane region" description="Helical" evidence="1">
    <location>
        <begin position="77"/>
        <end position="96"/>
    </location>
</feature>
<reference evidence="2 4" key="1">
    <citation type="submission" date="2020-12" db="EMBL/GenBank/DDBJ databases">
        <title>strain FJAT-54423T represents a novel species of the genus Brevibacillus.</title>
        <authorList>
            <person name="Tang R."/>
        </authorList>
    </citation>
    <scope>NUCLEOTIDE SEQUENCE [LARGE SCALE GENOMIC DNA]</scope>
    <source>
        <strain evidence="2 4">FJAT-54423</strain>
    </source>
</reference>
<feature type="transmembrane region" description="Helical" evidence="1">
    <location>
        <begin position="7"/>
        <end position="25"/>
    </location>
</feature>
<dbReference type="EMBL" id="CP066308">
    <property type="protein sequence ID" value="QQE74803.1"/>
    <property type="molecule type" value="Genomic_DNA"/>
</dbReference>
<accession>A0A7T5JNV2</accession>